<dbReference type="PANTHER" id="PTHR46060">
    <property type="entry name" value="MARINER MOS1 TRANSPOSASE-LIKE PROTEIN"/>
    <property type="match status" value="1"/>
</dbReference>
<evidence type="ECO:0000313" key="2">
    <source>
        <dbReference type="Proteomes" id="UP000499080"/>
    </source>
</evidence>
<dbReference type="Gene3D" id="3.30.420.10">
    <property type="entry name" value="Ribonuclease H-like superfamily/Ribonuclease H"/>
    <property type="match status" value="1"/>
</dbReference>
<reference evidence="1 2" key="1">
    <citation type="journal article" date="2019" name="Sci. Rep.">
        <title>Orb-weaving spider Araneus ventricosus genome elucidates the spidroin gene catalogue.</title>
        <authorList>
            <person name="Kono N."/>
            <person name="Nakamura H."/>
            <person name="Ohtoshi R."/>
            <person name="Moran D.A.P."/>
            <person name="Shinohara A."/>
            <person name="Yoshida Y."/>
            <person name="Fujiwara M."/>
            <person name="Mori M."/>
            <person name="Tomita M."/>
            <person name="Arakawa K."/>
        </authorList>
    </citation>
    <scope>NUCLEOTIDE SEQUENCE [LARGE SCALE GENOMIC DNA]</scope>
</reference>
<dbReference type="PANTHER" id="PTHR46060:SF1">
    <property type="entry name" value="MARINER MOS1 TRANSPOSASE-LIKE PROTEIN"/>
    <property type="match status" value="1"/>
</dbReference>
<dbReference type="EMBL" id="BGPR01237660">
    <property type="protein sequence ID" value="GBL98529.1"/>
    <property type="molecule type" value="Genomic_DNA"/>
</dbReference>
<proteinExistence type="predicted"/>
<evidence type="ECO:0000313" key="1">
    <source>
        <dbReference type="EMBL" id="GBL98529.1"/>
    </source>
</evidence>
<organism evidence="1 2">
    <name type="scientific">Araneus ventricosus</name>
    <name type="common">Orbweaver spider</name>
    <name type="synonym">Epeira ventricosa</name>
    <dbReference type="NCBI Taxonomy" id="182803"/>
    <lineage>
        <taxon>Eukaryota</taxon>
        <taxon>Metazoa</taxon>
        <taxon>Ecdysozoa</taxon>
        <taxon>Arthropoda</taxon>
        <taxon>Chelicerata</taxon>
        <taxon>Arachnida</taxon>
        <taxon>Araneae</taxon>
        <taxon>Araneomorphae</taxon>
        <taxon>Entelegynae</taxon>
        <taxon>Araneoidea</taxon>
        <taxon>Araneidae</taxon>
        <taxon>Araneus</taxon>
    </lineage>
</organism>
<gene>
    <name evidence="1" type="ORF">AVEN_122731_1</name>
</gene>
<dbReference type="AlphaFoldDB" id="A0A4Y2C340"/>
<dbReference type="InterPro" id="IPR052709">
    <property type="entry name" value="Transposase-MT_Hybrid"/>
</dbReference>
<comment type="caution">
    <text evidence="1">The sequence shown here is derived from an EMBL/GenBank/DDBJ whole genome shotgun (WGS) entry which is preliminary data.</text>
</comment>
<dbReference type="OrthoDB" id="6432034at2759"/>
<dbReference type="GO" id="GO:0003676">
    <property type="term" value="F:nucleic acid binding"/>
    <property type="evidence" value="ECO:0007669"/>
    <property type="project" value="InterPro"/>
</dbReference>
<protein>
    <submittedName>
        <fullName evidence="1">Uncharacterized protein</fullName>
    </submittedName>
</protein>
<name>A0A4Y2C340_ARAVE</name>
<dbReference type="InterPro" id="IPR036397">
    <property type="entry name" value="RNaseH_sf"/>
</dbReference>
<keyword evidence="2" id="KW-1185">Reference proteome</keyword>
<sequence>MGGLAASTVGSDLAPCDFHVFGKLKEYLGGRQFSNYDQVHTAVLSCLQDRGAIFYRQGIERLVQRSDKYLQRLGDYVEK</sequence>
<accession>A0A4Y2C340</accession>
<dbReference type="Proteomes" id="UP000499080">
    <property type="component" value="Unassembled WGS sequence"/>
</dbReference>